<dbReference type="HOGENOM" id="CLU_039757_0_0_1"/>
<sequence length="557" mass="62349">MTGCSVGVAYCYSSSDKVLLENDATLQKILLRLRENTSTHAFLPCLLVCKKWYSLAMVVLQAAVVLRNQSLSGFLKSTRLPLSSKSYAIQSLSLLLDVAAGDPRSTTATTWPLDCLLKDLSKIIAGDMQALRIFSLRVDHQPVGALDLGSDVDIDRITAEPGFPASALVALIASLPVTCNDLEIDTSGFETYADGEHLCPQIARMLPGLTHFRLRIRQLCPCFIDLPAQSSCPECQGRLQVPLCPKLRSLVINMELSSVIQGGVTRCSQLPQTRPAEKRIGHAEDDLQVELSHHLLIGLMRKNCFPLAERIEIHATINLNTIPWHHIRQTDIRNCKTHVSSFLPLPSYIQGVWKRGTHRCMRPMTTSKGTGGVIISPWWPHPRELTENAWVSNFEGVSLPTTLFPHTLSVFDTDDYHLFPYQREKAEDNCQIQIPSSTYHRSLSAYAKEMKRRWRENGTGNTAQSQAQTQTQTQTRSHPIYEELSGMVGVDYESTLRTQTYHTLRQIPHELFPFPDPVPMEWYRRQTPLGHADVWSVGEGCGYGGCSCYCGHLGHFP</sequence>
<dbReference type="AlphaFoldDB" id="F0UQ21"/>
<dbReference type="Proteomes" id="UP000008142">
    <property type="component" value="Unassembled WGS sequence"/>
</dbReference>
<feature type="region of interest" description="Disordered" evidence="1">
    <location>
        <begin position="455"/>
        <end position="476"/>
    </location>
</feature>
<evidence type="ECO:0008006" key="4">
    <source>
        <dbReference type="Google" id="ProtNLM"/>
    </source>
</evidence>
<feature type="compositionally biased region" description="Low complexity" evidence="1">
    <location>
        <begin position="462"/>
        <end position="475"/>
    </location>
</feature>
<dbReference type="EMBL" id="DS990640">
    <property type="protein sequence ID" value="EGC47071.1"/>
    <property type="molecule type" value="Genomic_DNA"/>
</dbReference>
<gene>
    <name evidence="2" type="ORF">HCEG_06286</name>
</gene>
<name>F0UQ21_AJEC8</name>
<dbReference type="OMA" id="PWHHIRQ"/>
<dbReference type="STRING" id="544711.F0UQ21"/>
<dbReference type="OrthoDB" id="4192220at2759"/>
<evidence type="ECO:0000256" key="1">
    <source>
        <dbReference type="SAM" id="MobiDB-lite"/>
    </source>
</evidence>
<protein>
    <recommendedName>
        <fullName evidence="4">F-box domain-containing protein</fullName>
    </recommendedName>
</protein>
<evidence type="ECO:0000313" key="3">
    <source>
        <dbReference type="Proteomes" id="UP000008142"/>
    </source>
</evidence>
<proteinExistence type="predicted"/>
<accession>F0UQ21</accession>
<evidence type="ECO:0000313" key="2">
    <source>
        <dbReference type="EMBL" id="EGC47071.1"/>
    </source>
</evidence>
<organism evidence="3">
    <name type="scientific">Ajellomyces capsulatus (strain H88)</name>
    <name type="common">Darling's disease fungus</name>
    <name type="synonym">Histoplasma capsulatum</name>
    <dbReference type="NCBI Taxonomy" id="544711"/>
    <lineage>
        <taxon>Eukaryota</taxon>
        <taxon>Fungi</taxon>
        <taxon>Dikarya</taxon>
        <taxon>Ascomycota</taxon>
        <taxon>Pezizomycotina</taxon>
        <taxon>Eurotiomycetes</taxon>
        <taxon>Eurotiomycetidae</taxon>
        <taxon>Onygenales</taxon>
        <taxon>Ajellomycetaceae</taxon>
        <taxon>Histoplasma</taxon>
    </lineage>
</organism>
<reference evidence="3" key="1">
    <citation type="submission" date="2008-07" db="EMBL/GenBank/DDBJ databases">
        <title>Annotation of Ajellomyces capsulatus strain H88.</title>
        <authorList>
            <person name="Champion M."/>
            <person name="Cuomo C."/>
            <person name="Ma L.-J."/>
            <person name="Henn M.R."/>
            <person name="Sil A."/>
            <person name="Goldman B."/>
            <person name="Young S.K."/>
            <person name="Kodira C.D."/>
            <person name="Zeng Q."/>
            <person name="Koehrsen M."/>
            <person name="Alvarado L."/>
            <person name="Berlin A."/>
            <person name="Borenstein D."/>
            <person name="Chen Z."/>
            <person name="Engels R."/>
            <person name="Freedman E."/>
            <person name="Gellesch M."/>
            <person name="Goldberg J."/>
            <person name="Griggs A."/>
            <person name="Gujja S."/>
            <person name="Heiman D."/>
            <person name="Hepburn T."/>
            <person name="Howarth C."/>
            <person name="Jen D."/>
            <person name="Larson L."/>
            <person name="Lewis B."/>
            <person name="Mehta T."/>
            <person name="Park D."/>
            <person name="Pearson M."/>
            <person name="Roberts A."/>
            <person name="Saif S."/>
            <person name="Shea T."/>
            <person name="Shenoy N."/>
            <person name="Sisk P."/>
            <person name="Stolte C."/>
            <person name="Sykes S."/>
            <person name="Walk T."/>
            <person name="White J."/>
            <person name="Yandava C."/>
            <person name="Klein B."/>
            <person name="McEwen J.G."/>
            <person name="Puccia R."/>
            <person name="Goldman G.H."/>
            <person name="Felipe M.S."/>
            <person name="Nino-Vega G."/>
            <person name="San-Blas G."/>
            <person name="Taylor J."/>
            <person name="Mendoza L."/>
            <person name="Galagan J."/>
            <person name="Nusbaum C."/>
            <person name="Birren B."/>
        </authorList>
    </citation>
    <scope>NUCLEOTIDE SEQUENCE [LARGE SCALE GENOMIC DNA]</scope>
    <source>
        <strain evidence="3">H88</strain>
    </source>
</reference>